<keyword evidence="2" id="KW-0547">Nucleotide-binding</keyword>
<evidence type="ECO:0000256" key="4">
    <source>
        <dbReference type="ARBA" id="ARBA00023219"/>
    </source>
</evidence>
<dbReference type="InterPro" id="IPR027417">
    <property type="entry name" value="P-loop_NTPase"/>
</dbReference>
<dbReference type="Gene3D" id="3.30.420.280">
    <property type="match status" value="1"/>
</dbReference>
<sequence length="416" mass="45859">MSIQLSAPQALFLNCDNKYKAYVGGFGSGKTFVGCLDLLTFMLKHPGTRLGYFGPTYPAIRDIFYPTFEEAANLLGLDVLVKSGDKEVVVTRGKTVLGTVICRSMDNPGSIVGFKIAAAVVDELDVLSREKAELAWNKIVARMRLVIPGVTNHISVTTTPEGFKFVYAKFKENPTPSYSMVQASTHENARFLPPDYISSLTETYPAQLINAYLNGEFVNLTSGSVYYAYDRRKHRSKEVIQPGDTLYIGQDFNVTKNASAVYVQRKDGWHAVAELKGLFDTPDTVRVITEKWKSQGHRIVVYPDASGKNRKTNSASISDIALLQQAGLDVRAKSANPPVKDRVLAVNTALEKGKLWVNDHLCPEIAKTLEQQAYDDNGEPAKDGIIDHMADALGYPVVYEMPVVKPVINIPVTFAL</sequence>
<organism evidence="6 7">
    <name type="scientific">Escherichia phage G_AB-2017</name>
    <dbReference type="NCBI Taxonomy" id="1933113"/>
    <lineage>
        <taxon>Viruses</taxon>
        <taxon>Duplodnaviria</taxon>
        <taxon>Heunggongvirae</taxon>
        <taxon>Uroviricota</taxon>
        <taxon>Caudoviricetes</taxon>
        <taxon>Sarkviridae</taxon>
        <taxon>Guernseyvirinae</taxon>
        <taxon>Kagunavirus</taxon>
        <taxon>Kagunavirus GAB2017</taxon>
    </lineage>
</organism>
<keyword evidence="4" id="KW-0231">Viral genome packaging</keyword>
<accession>A0A1Q1PUM5</accession>
<evidence type="ECO:0000259" key="5">
    <source>
        <dbReference type="Pfam" id="PF17289"/>
    </source>
</evidence>
<dbReference type="Proteomes" id="UP000223204">
    <property type="component" value="Segment"/>
</dbReference>
<keyword evidence="7" id="KW-1185">Reference proteome</keyword>
<dbReference type="Pfam" id="PF03237">
    <property type="entry name" value="Terminase_6N"/>
    <property type="match status" value="1"/>
</dbReference>
<keyword evidence="1" id="KW-1188">Viral release from host cell</keyword>
<dbReference type="GO" id="GO:0005524">
    <property type="term" value="F:ATP binding"/>
    <property type="evidence" value="ECO:0007669"/>
    <property type="project" value="UniProtKB-KW"/>
</dbReference>
<feature type="domain" description="Terminase large subunit gp17-like C-terminal" evidence="5">
    <location>
        <begin position="248"/>
        <end position="395"/>
    </location>
</feature>
<evidence type="ECO:0000313" key="7">
    <source>
        <dbReference type="Proteomes" id="UP000223204"/>
    </source>
</evidence>
<name>A0A1Q1PUM5_9CAUD</name>
<reference evidence="6 7" key="1">
    <citation type="submission" date="2016-11" db="EMBL/GenBank/DDBJ databases">
        <title>Biological and genomic characterization of a historic collection of therapeutic Escherichia coli bacteriophage.</title>
        <authorList>
            <person name="Baig A."/>
            <person name="Colom J."/>
            <person name="Atterbury R."/>
            <person name="Barrow P."/>
        </authorList>
    </citation>
    <scope>NUCLEOTIDE SEQUENCE [LARGE SCALE GENOMIC DNA]</scope>
</reference>
<gene>
    <name evidence="6" type="ORF">G_26</name>
</gene>
<protein>
    <submittedName>
        <fullName evidence="6">Terminase-like family protein</fullName>
    </submittedName>
</protein>
<evidence type="ECO:0000256" key="2">
    <source>
        <dbReference type="ARBA" id="ARBA00022741"/>
    </source>
</evidence>
<proteinExistence type="predicted"/>
<keyword evidence="3" id="KW-0067">ATP-binding</keyword>
<dbReference type="SUPFAM" id="SSF52540">
    <property type="entry name" value="P-loop containing nucleoside triphosphate hydrolases"/>
    <property type="match status" value="1"/>
</dbReference>
<evidence type="ECO:0000313" key="6">
    <source>
        <dbReference type="EMBL" id="AQN31783.1"/>
    </source>
</evidence>
<dbReference type="Pfam" id="PF17289">
    <property type="entry name" value="Terminase_6C"/>
    <property type="match status" value="1"/>
</dbReference>
<dbReference type="EMBL" id="KY295895">
    <property type="protein sequence ID" value="AQN31783.1"/>
    <property type="molecule type" value="Genomic_DNA"/>
</dbReference>
<evidence type="ECO:0000256" key="1">
    <source>
        <dbReference type="ARBA" id="ARBA00022612"/>
    </source>
</evidence>
<evidence type="ECO:0000256" key="3">
    <source>
        <dbReference type="ARBA" id="ARBA00022840"/>
    </source>
</evidence>
<dbReference type="Gene3D" id="3.40.50.300">
    <property type="entry name" value="P-loop containing nucleotide triphosphate hydrolases"/>
    <property type="match status" value="1"/>
</dbReference>
<dbReference type="InterPro" id="IPR035421">
    <property type="entry name" value="Terminase_6C"/>
</dbReference>